<evidence type="ECO:0000313" key="2">
    <source>
        <dbReference type="Proteomes" id="UP001530377"/>
    </source>
</evidence>
<accession>A0ABD3RFH9</accession>
<sequence length="207" mass="22877">MKSTPTLYSSQKKAQATMTRKILLHVLSITLMASAVDSFASSSSLRSAVADKRSLFLRISRSDLASKEFQLEELEDREECETSLRLNDDGTVTLGVTNGPPVAAWEGSWSVIETATEEDRPFRMRLTRTYESGGSGTNKLGDVKYQVKREFWGNIGMVGNSISVTGRTHGNPDANIDGNEYVDEMSMIESELGYFTMIDSVEGERPV</sequence>
<name>A0ABD3RFH9_9STRA</name>
<gene>
    <name evidence="1" type="ORF">ACHAXA_006533</name>
</gene>
<organism evidence="1 2">
    <name type="scientific">Cyclostephanos tholiformis</name>
    <dbReference type="NCBI Taxonomy" id="382380"/>
    <lineage>
        <taxon>Eukaryota</taxon>
        <taxon>Sar</taxon>
        <taxon>Stramenopiles</taxon>
        <taxon>Ochrophyta</taxon>
        <taxon>Bacillariophyta</taxon>
        <taxon>Coscinodiscophyceae</taxon>
        <taxon>Thalassiosirophycidae</taxon>
        <taxon>Stephanodiscales</taxon>
        <taxon>Stephanodiscaceae</taxon>
        <taxon>Cyclostephanos</taxon>
    </lineage>
</organism>
<keyword evidence="2" id="KW-1185">Reference proteome</keyword>
<dbReference type="EMBL" id="JALLPB020000340">
    <property type="protein sequence ID" value="KAL3810306.1"/>
    <property type="molecule type" value="Genomic_DNA"/>
</dbReference>
<reference evidence="1 2" key="1">
    <citation type="submission" date="2024-10" db="EMBL/GenBank/DDBJ databases">
        <title>Updated reference genomes for cyclostephanoid diatoms.</title>
        <authorList>
            <person name="Roberts W.R."/>
            <person name="Alverson A.J."/>
        </authorList>
    </citation>
    <scope>NUCLEOTIDE SEQUENCE [LARGE SCALE GENOMIC DNA]</scope>
    <source>
        <strain evidence="1 2">AJA228-03</strain>
    </source>
</reference>
<protein>
    <submittedName>
        <fullName evidence="1">Uncharacterized protein</fullName>
    </submittedName>
</protein>
<proteinExistence type="predicted"/>
<dbReference type="Proteomes" id="UP001530377">
    <property type="component" value="Unassembled WGS sequence"/>
</dbReference>
<evidence type="ECO:0000313" key="1">
    <source>
        <dbReference type="EMBL" id="KAL3810306.1"/>
    </source>
</evidence>
<dbReference type="AlphaFoldDB" id="A0ABD3RFH9"/>
<comment type="caution">
    <text evidence="1">The sequence shown here is derived from an EMBL/GenBank/DDBJ whole genome shotgun (WGS) entry which is preliminary data.</text>
</comment>